<comment type="caution">
    <text evidence="1">The sequence shown here is derived from an EMBL/GenBank/DDBJ whole genome shotgun (WGS) entry which is preliminary data.</text>
</comment>
<reference evidence="1" key="2">
    <citation type="submission" date="2021-08" db="EMBL/GenBank/DDBJ databases">
        <authorList>
            <person name="Tani A."/>
            <person name="Ola A."/>
            <person name="Ogura Y."/>
            <person name="Katsura K."/>
            <person name="Hayashi T."/>
        </authorList>
    </citation>
    <scope>NUCLEOTIDE SEQUENCE</scope>
    <source>
        <strain evidence="1">LMG 23639</strain>
    </source>
</reference>
<protein>
    <submittedName>
        <fullName evidence="1">Uncharacterized protein</fullName>
    </submittedName>
</protein>
<organism evidence="1 2">
    <name type="scientific">Methylobacterium jeotgali</name>
    <dbReference type="NCBI Taxonomy" id="381630"/>
    <lineage>
        <taxon>Bacteria</taxon>
        <taxon>Pseudomonadati</taxon>
        <taxon>Pseudomonadota</taxon>
        <taxon>Alphaproteobacteria</taxon>
        <taxon>Hyphomicrobiales</taxon>
        <taxon>Methylobacteriaceae</taxon>
        <taxon>Methylobacterium</taxon>
    </lineage>
</organism>
<dbReference type="RefSeq" id="WP_238274134.1">
    <property type="nucleotide sequence ID" value="NZ_BPQR01000011.1"/>
</dbReference>
<reference evidence="1" key="1">
    <citation type="journal article" date="2021" name="Front. Microbiol.">
        <title>Comprehensive Comparative Genomics and Phenotyping of Methylobacterium Species.</title>
        <authorList>
            <person name="Alessa O."/>
            <person name="Ogura Y."/>
            <person name="Fujitani Y."/>
            <person name="Takami H."/>
            <person name="Hayashi T."/>
            <person name="Sahin N."/>
            <person name="Tani A."/>
        </authorList>
    </citation>
    <scope>NUCLEOTIDE SEQUENCE</scope>
    <source>
        <strain evidence="1">LMG 23639</strain>
    </source>
</reference>
<dbReference type="Proteomes" id="UP001055102">
    <property type="component" value="Unassembled WGS sequence"/>
</dbReference>
<evidence type="ECO:0000313" key="1">
    <source>
        <dbReference type="EMBL" id="GJE05448.1"/>
    </source>
</evidence>
<evidence type="ECO:0000313" key="2">
    <source>
        <dbReference type="Proteomes" id="UP001055102"/>
    </source>
</evidence>
<gene>
    <name evidence="1" type="ORF">AOPFMNJM_0748</name>
</gene>
<dbReference type="EMBL" id="BPQR01000011">
    <property type="protein sequence ID" value="GJE05448.1"/>
    <property type="molecule type" value="Genomic_DNA"/>
</dbReference>
<sequence>MAGRFRVIDGGMTATESALALPVMVRAANAPAEARYADHVAAALRTEIVRETSGRTTARRAASERRQPIPAANLIEVGAA</sequence>
<keyword evidence="2" id="KW-1185">Reference proteome</keyword>
<accession>A0ABQ4SUA7</accession>
<name>A0ABQ4SUA7_9HYPH</name>
<proteinExistence type="predicted"/>